<sequence length="88" mass="9818">MGSPLAARHKKGAHQQVAHQKKEYEDTAQRGCAQKKSRRLHCAWGGGGAPQAIQFAILLVRYAPEQNRKFNGAFPQSRCDWERGIKCG</sequence>
<feature type="region of interest" description="Disordered" evidence="1">
    <location>
        <begin position="1"/>
        <end position="30"/>
    </location>
</feature>
<reference evidence="3" key="1">
    <citation type="submission" date="2016-02" db="EMBL/GenBank/DDBJ databases">
        <authorList>
            <person name="Sanders J.G."/>
            <person name="Lin J.Y."/>
            <person name="Wertz J.T."/>
            <person name="Russell J.A."/>
            <person name="Moreau C.S."/>
            <person name="Powell S."/>
        </authorList>
    </citation>
    <scope>NUCLEOTIDE SEQUENCE [LARGE SCALE GENOMIC DNA]</scope>
    <source>
        <strain evidence="3">CAG34</strain>
    </source>
</reference>
<comment type="caution">
    <text evidence="2">The sequence shown here is derived from an EMBL/GenBank/DDBJ whole genome shotgun (WGS) entry which is preliminary data.</text>
</comment>
<evidence type="ECO:0000313" key="3">
    <source>
        <dbReference type="Proteomes" id="UP000070058"/>
    </source>
</evidence>
<protein>
    <submittedName>
        <fullName evidence="2">Uncharacterized protein</fullName>
    </submittedName>
</protein>
<name>A0A139SLY4_9BACT</name>
<dbReference type="Proteomes" id="UP000070058">
    <property type="component" value="Unassembled WGS sequence"/>
</dbReference>
<keyword evidence="3" id="KW-1185">Reference proteome</keyword>
<accession>A0A139SLY4</accession>
<gene>
    <name evidence="2" type="ORF">AXK11_06125</name>
</gene>
<proteinExistence type="predicted"/>
<organism evidence="2 3">
    <name type="scientific">Cephaloticoccus primus</name>
    <dbReference type="NCBI Taxonomy" id="1548207"/>
    <lineage>
        <taxon>Bacteria</taxon>
        <taxon>Pseudomonadati</taxon>
        <taxon>Verrucomicrobiota</taxon>
        <taxon>Opitutia</taxon>
        <taxon>Opitutales</taxon>
        <taxon>Opitutaceae</taxon>
        <taxon>Cephaloticoccus</taxon>
    </lineage>
</organism>
<evidence type="ECO:0000256" key="1">
    <source>
        <dbReference type="SAM" id="MobiDB-lite"/>
    </source>
</evidence>
<dbReference type="EMBL" id="LSZQ01000046">
    <property type="protein sequence ID" value="KXU35561.1"/>
    <property type="molecule type" value="Genomic_DNA"/>
</dbReference>
<dbReference type="AlphaFoldDB" id="A0A139SLY4"/>
<evidence type="ECO:0000313" key="2">
    <source>
        <dbReference type="EMBL" id="KXU35561.1"/>
    </source>
</evidence>